<feature type="region of interest" description="Disordered" evidence="1">
    <location>
        <begin position="31"/>
        <end position="63"/>
    </location>
</feature>
<dbReference type="EnsemblPlants" id="MELO3C029910.2.1">
    <property type="protein sequence ID" value="MELO3C029910.2.1"/>
    <property type="gene ID" value="MELO3C029910.2"/>
</dbReference>
<proteinExistence type="predicted"/>
<reference evidence="2" key="1">
    <citation type="submission" date="2023-03" db="UniProtKB">
        <authorList>
            <consortium name="EnsemblPlants"/>
        </authorList>
    </citation>
    <scope>IDENTIFICATION</scope>
</reference>
<protein>
    <recommendedName>
        <fullName evidence="3">Gamma-aminobutyrate transaminase POP2</fullName>
    </recommendedName>
</protein>
<name>A0A9I9E7W4_CUCME</name>
<dbReference type="AlphaFoldDB" id="A0A9I9E7W4"/>
<sequence>MSTGTMSSFPSSFQDTYDLFLEFDNAFNNGDFTVGNTLDGSQPTHTPRRRQHSLLPHPRDNVE</sequence>
<accession>A0A9I9E7W4</accession>
<dbReference type="Gramene" id="MELO3C029910.2.1">
    <property type="protein sequence ID" value="MELO3C029910.2.1"/>
    <property type="gene ID" value="MELO3C029910.2"/>
</dbReference>
<organism evidence="2">
    <name type="scientific">Cucumis melo</name>
    <name type="common">Muskmelon</name>
    <dbReference type="NCBI Taxonomy" id="3656"/>
    <lineage>
        <taxon>Eukaryota</taxon>
        <taxon>Viridiplantae</taxon>
        <taxon>Streptophyta</taxon>
        <taxon>Embryophyta</taxon>
        <taxon>Tracheophyta</taxon>
        <taxon>Spermatophyta</taxon>
        <taxon>Magnoliopsida</taxon>
        <taxon>eudicotyledons</taxon>
        <taxon>Gunneridae</taxon>
        <taxon>Pentapetalae</taxon>
        <taxon>rosids</taxon>
        <taxon>fabids</taxon>
        <taxon>Cucurbitales</taxon>
        <taxon>Cucurbitaceae</taxon>
        <taxon>Benincaseae</taxon>
        <taxon>Cucumis</taxon>
    </lineage>
</organism>
<feature type="compositionally biased region" description="Polar residues" evidence="1">
    <location>
        <begin position="31"/>
        <end position="45"/>
    </location>
</feature>
<evidence type="ECO:0000256" key="1">
    <source>
        <dbReference type="SAM" id="MobiDB-lite"/>
    </source>
</evidence>
<evidence type="ECO:0000313" key="2">
    <source>
        <dbReference type="EnsemblPlants" id="MELO3C029910.2.1"/>
    </source>
</evidence>
<evidence type="ECO:0008006" key="3">
    <source>
        <dbReference type="Google" id="ProtNLM"/>
    </source>
</evidence>